<dbReference type="EMBL" id="CP002529">
    <property type="protein sequence ID" value="ADY02292.1"/>
    <property type="molecule type" value="Genomic_DNA"/>
</dbReference>
<name>F0QWS5_VULM7</name>
<dbReference type="AlphaFoldDB" id="F0QWS5"/>
<keyword evidence="2" id="KW-1185">Reference proteome</keyword>
<dbReference type="eggNOG" id="arCOG13846">
    <property type="taxonomic scope" value="Archaea"/>
</dbReference>
<gene>
    <name evidence="1" type="ordered locus">VMUT_2095</name>
</gene>
<dbReference type="STRING" id="985053.VMUT_2095"/>
<accession>F0QWS5</accession>
<dbReference type="HOGENOM" id="CLU_1192680_0_0_2"/>
<protein>
    <submittedName>
        <fullName evidence="1">Uncharacterized protein</fullName>
    </submittedName>
</protein>
<proteinExistence type="predicted"/>
<evidence type="ECO:0000313" key="2">
    <source>
        <dbReference type="Proteomes" id="UP000007485"/>
    </source>
</evidence>
<dbReference type="Proteomes" id="UP000007485">
    <property type="component" value="Chromosome"/>
</dbReference>
<sequence>MNHKFNKFYNSDRILMAINDESKKVNNEELIEEGQDFIRRIIEPSPAIVRVHCYNCNFDSVKIPNGVEFRFRLLMPFMAAVIRYRQFIKDLLLLDSKPVITAIYQSKVKEKRTERPVVIIYGEINPTKRIWRVLSIYNLILDDYKDSIVKQFNIITKKEIWHYHQSVSLNGKTQHIGIVLANKVLIRYLTRFGEDGASVKMVLLTPDGIQTRRLHVDSEEEVTAEERSIIGE</sequence>
<evidence type="ECO:0000313" key="1">
    <source>
        <dbReference type="EMBL" id="ADY02292.1"/>
    </source>
</evidence>
<reference evidence="1 2" key="1">
    <citation type="journal article" date="2011" name="J. Bacteriol.">
        <title>Complete genome sequence of 'Vulcanisaeta moutnovskia' strain 768-28, a novel member of the hyperthermophilic crenarchaeal genus vulcanisaeta.</title>
        <authorList>
            <person name="Gumerov V.M."/>
            <person name="Mardanov A.V."/>
            <person name="Beletsky A.V."/>
            <person name="Prokofeva M.I."/>
            <person name="Bonch-Osmolovskaya E.A."/>
            <person name="Ravin N.V."/>
            <person name="Skryabin K.G."/>
        </authorList>
    </citation>
    <scope>NUCLEOTIDE SEQUENCE [LARGE SCALE GENOMIC DNA]</scope>
    <source>
        <strain evidence="1 2">768-28</strain>
    </source>
</reference>
<dbReference type="KEGG" id="vmo:VMUT_2095"/>
<organism evidence="1 2">
    <name type="scientific">Vulcanisaeta moutnovskia (strain 768-28)</name>
    <dbReference type="NCBI Taxonomy" id="985053"/>
    <lineage>
        <taxon>Archaea</taxon>
        <taxon>Thermoproteota</taxon>
        <taxon>Thermoprotei</taxon>
        <taxon>Thermoproteales</taxon>
        <taxon>Thermoproteaceae</taxon>
        <taxon>Vulcanisaeta</taxon>
    </lineage>
</organism>